<protein>
    <submittedName>
        <fullName evidence="3">Uncharacterized protein</fullName>
    </submittedName>
</protein>
<keyword evidence="4" id="KW-1185">Reference proteome</keyword>
<feature type="transmembrane region" description="Helical" evidence="2">
    <location>
        <begin position="100"/>
        <end position="117"/>
    </location>
</feature>
<keyword evidence="2" id="KW-0812">Transmembrane</keyword>
<dbReference type="EMBL" id="JAQQWL010000002">
    <property type="protein sequence ID" value="KAK8086490.1"/>
    <property type="molecule type" value="Genomic_DNA"/>
</dbReference>
<feature type="region of interest" description="Disordered" evidence="1">
    <location>
        <begin position="34"/>
        <end position="56"/>
    </location>
</feature>
<sequence length="158" mass="17054">MAPILLYALQGLTKNNTANAITTPSVFPDPLHPNSPMPPLFSSPPQPEDNNSTSTSDHMFDISNTLAFSILSYVCVCHTGAALIVCYWNQNMHPYPRPRTFVPQWLGCFVLLPLHAAGRPRPVGAGSSSSRHSCTGATLAVGLPALSLYVRLFLPLPL</sequence>
<evidence type="ECO:0000256" key="2">
    <source>
        <dbReference type="SAM" id="Phobius"/>
    </source>
</evidence>
<reference evidence="3 4" key="1">
    <citation type="submission" date="2023-01" db="EMBL/GenBank/DDBJ databases">
        <title>Analysis of 21 Apiospora genomes using comparative genomics revels a genus with tremendous synthesis potential of carbohydrate active enzymes and secondary metabolites.</title>
        <authorList>
            <person name="Sorensen T."/>
        </authorList>
    </citation>
    <scope>NUCLEOTIDE SEQUENCE [LARGE SCALE GENOMIC DNA]</scope>
    <source>
        <strain evidence="3 4">CBS 135458</strain>
    </source>
</reference>
<dbReference type="GeneID" id="92085936"/>
<name>A0ABR1WTK6_9PEZI</name>
<feature type="compositionally biased region" description="Pro residues" evidence="1">
    <location>
        <begin position="34"/>
        <end position="47"/>
    </location>
</feature>
<evidence type="ECO:0000313" key="4">
    <source>
        <dbReference type="Proteomes" id="UP001480595"/>
    </source>
</evidence>
<evidence type="ECO:0000313" key="3">
    <source>
        <dbReference type="EMBL" id="KAK8086490.1"/>
    </source>
</evidence>
<feature type="transmembrane region" description="Helical" evidence="2">
    <location>
        <begin position="137"/>
        <end position="154"/>
    </location>
</feature>
<gene>
    <name evidence="3" type="ORF">PG994_001464</name>
</gene>
<feature type="transmembrane region" description="Helical" evidence="2">
    <location>
        <begin position="66"/>
        <end position="88"/>
    </location>
</feature>
<accession>A0ABR1WTK6</accession>
<comment type="caution">
    <text evidence="3">The sequence shown here is derived from an EMBL/GenBank/DDBJ whole genome shotgun (WGS) entry which is preliminary data.</text>
</comment>
<keyword evidence="2" id="KW-0472">Membrane</keyword>
<dbReference type="Proteomes" id="UP001480595">
    <property type="component" value="Unassembled WGS sequence"/>
</dbReference>
<organism evidence="3 4">
    <name type="scientific">Apiospora phragmitis</name>
    <dbReference type="NCBI Taxonomy" id="2905665"/>
    <lineage>
        <taxon>Eukaryota</taxon>
        <taxon>Fungi</taxon>
        <taxon>Dikarya</taxon>
        <taxon>Ascomycota</taxon>
        <taxon>Pezizomycotina</taxon>
        <taxon>Sordariomycetes</taxon>
        <taxon>Xylariomycetidae</taxon>
        <taxon>Amphisphaeriales</taxon>
        <taxon>Apiosporaceae</taxon>
        <taxon>Apiospora</taxon>
    </lineage>
</organism>
<dbReference type="RefSeq" id="XP_066721014.1">
    <property type="nucleotide sequence ID" value="XM_066852873.1"/>
</dbReference>
<keyword evidence="2" id="KW-1133">Transmembrane helix</keyword>
<evidence type="ECO:0000256" key="1">
    <source>
        <dbReference type="SAM" id="MobiDB-lite"/>
    </source>
</evidence>
<proteinExistence type="predicted"/>